<evidence type="ECO:0000256" key="2">
    <source>
        <dbReference type="ARBA" id="ARBA00007494"/>
    </source>
</evidence>
<feature type="active site" description="Nucleophile" evidence="11">
    <location>
        <position position="488"/>
    </location>
</feature>
<feature type="binding site" evidence="11">
    <location>
        <begin position="351"/>
        <end position="357"/>
    </location>
    <ligand>
        <name>S-adenosyl-L-methionine</name>
        <dbReference type="ChEBI" id="CHEBI:59789"/>
    </ligand>
</feature>
<dbReference type="GO" id="GO:0008168">
    <property type="term" value="F:methyltransferase activity"/>
    <property type="evidence" value="ECO:0007669"/>
    <property type="project" value="UniProtKB-KW"/>
</dbReference>
<evidence type="ECO:0000256" key="1">
    <source>
        <dbReference type="ARBA" id="ARBA00004123"/>
    </source>
</evidence>
<evidence type="ECO:0000256" key="12">
    <source>
        <dbReference type="SAM" id="MobiDB-lite"/>
    </source>
</evidence>
<comment type="subcellular location">
    <subcellularLocation>
        <location evidence="1">Nucleus</location>
    </subcellularLocation>
</comment>
<evidence type="ECO:0000256" key="8">
    <source>
        <dbReference type="ARBA" id="ARBA00022694"/>
    </source>
</evidence>
<feature type="compositionally biased region" description="Basic residues" evidence="12">
    <location>
        <begin position="1"/>
        <end position="12"/>
    </location>
</feature>
<evidence type="ECO:0000256" key="9">
    <source>
        <dbReference type="ARBA" id="ARBA00022884"/>
    </source>
</evidence>
<feature type="region of interest" description="Disordered" evidence="12">
    <location>
        <begin position="925"/>
        <end position="997"/>
    </location>
</feature>
<feature type="binding site" evidence="11">
    <location>
        <position position="435"/>
    </location>
    <ligand>
        <name>S-adenosyl-L-methionine</name>
        <dbReference type="ChEBI" id="CHEBI:59789"/>
    </ligand>
</feature>
<proteinExistence type="inferred from homology"/>
<evidence type="ECO:0000256" key="4">
    <source>
        <dbReference type="ARBA" id="ARBA00022555"/>
    </source>
</evidence>
<dbReference type="CDD" id="cd02440">
    <property type="entry name" value="AdoMet_MTases"/>
    <property type="match status" value="1"/>
</dbReference>
<dbReference type="InterPro" id="IPR049560">
    <property type="entry name" value="MeTrfase_RsmB-F_NOP2_cat"/>
</dbReference>
<comment type="caution">
    <text evidence="14">The sequence shown here is derived from an EMBL/GenBank/DDBJ whole genome shotgun (WGS) entry which is preliminary data.</text>
</comment>
<dbReference type="GO" id="GO:0005634">
    <property type="term" value="C:nucleus"/>
    <property type="evidence" value="ECO:0007669"/>
    <property type="project" value="UniProtKB-SubCell"/>
</dbReference>
<feature type="compositionally biased region" description="Low complexity" evidence="12">
    <location>
        <begin position="638"/>
        <end position="650"/>
    </location>
</feature>
<feature type="region of interest" description="Disordered" evidence="12">
    <location>
        <begin position="608"/>
        <end position="712"/>
    </location>
</feature>
<protein>
    <recommendedName>
        <fullName evidence="3">tRNA (cytosine(34)-C(5))-methyltransferase</fullName>
        <ecNumber evidence="3">2.1.1.203</ecNumber>
    </recommendedName>
</protein>
<feature type="binding site" evidence="11">
    <location>
        <position position="381"/>
    </location>
    <ligand>
        <name>S-adenosyl-L-methionine</name>
        <dbReference type="ChEBI" id="CHEBI:59789"/>
    </ligand>
</feature>
<gene>
    <name evidence="14" type="ORF">BaRGS_00003413</name>
</gene>
<dbReference type="InterPro" id="IPR057285">
    <property type="entry name" value="Pre-PUA_NSUN2"/>
</dbReference>
<feature type="compositionally biased region" description="Polar residues" evidence="12">
    <location>
        <begin position="625"/>
        <end position="637"/>
    </location>
</feature>
<organism evidence="14 15">
    <name type="scientific">Batillaria attramentaria</name>
    <dbReference type="NCBI Taxonomy" id="370345"/>
    <lineage>
        <taxon>Eukaryota</taxon>
        <taxon>Metazoa</taxon>
        <taxon>Spiralia</taxon>
        <taxon>Lophotrochozoa</taxon>
        <taxon>Mollusca</taxon>
        <taxon>Gastropoda</taxon>
        <taxon>Caenogastropoda</taxon>
        <taxon>Sorbeoconcha</taxon>
        <taxon>Cerithioidea</taxon>
        <taxon>Batillariidae</taxon>
        <taxon>Batillaria</taxon>
    </lineage>
</organism>
<keyword evidence="7 11" id="KW-0949">S-adenosyl-L-methionine</keyword>
<dbReference type="InterPro" id="IPR023267">
    <property type="entry name" value="RCMT"/>
</dbReference>
<evidence type="ECO:0000256" key="5">
    <source>
        <dbReference type="ARBA" id="ARBA00022603"/>
    </source>
</evidence>
<keyword evidence="8" id="KW-0819">tRNA processing</keyword>
<keyword evidence="6 11" id="KW-0808">Transferase</keyword>
<dbReference type="PANTHER" id="PTHR22808:SF1">
    <property type="entry name" value="RNA CYTOSINE-C(5)-METHYLTRANSFERASE NSUN2-RELATED"/>
    <property type="match status" value="1"/>
</dbReference>
<feature type="compositionally biased region" description="Low complexity" evidence="12">
    <location>
        <begin position="113"/>
        <end position="130"/>
    </location>
</feature>
<dbReference type="EC" id="2.1.1.203" evidence="3"/>
<evidence type="ECO:0000313" key="14">
    <source>
        <dbReference type="EMBL" id="KAK7505251.1"/>
    </source>
</evidence>
<sequence length="1021" mass="112788">MGRKKKQHRKGRGGYGGAQRGRQQRGQFQKGHQHPNEVNYEKTLKDNEMFEKFYQGLKLMPSEEWYYFYRRMQEPLPVTFRITGYRSHARQLLQILQTRFFDSLVGKTFTISNITRSPSNSGSSNNSRNSLATSPARDKSCDTAVQQAEEGAPADSGKDENQLTVPLNVVHKKEMGETVSSTVSPPGTGAGDGPLSETQTPGSEPVDTKAPLAAAGLVDAKAKNTSPRGARGFKVTKLAVSGWGDPPVTGTPGRDAVVIGTGLAGWDRGARRSASPKEPMKVEHVKPPKCLSWYPDELAWQIDLSRKVVRSQEVLSRLHDFLGNISRQEAVSMIPPLVLDVQPNSRVLDLCAAPGSKTAQLIEYLHKDENTIPEGFVVANDKDPKRCYLMVHQVKRLSSPCFMIVNQDASTFPRLRITPDEDKPEYLTFDRVLADVPCSGDGTMRKNIDIWRKWSPIMGVGMHSLQLKILKRGLELLEVGGRLVYSTCSMHPAEDEAVIAEMLRKCQGSVELVDISSYLPGLKTVAGLRSWKLMTKYGQWIESHDAVPAQLKTQFLKSMFPPTDAEAETFNLHRCVRILPHHQDTGGFFIAALQKVGHLPWSREARIEKEDEAKAQQAEAASLGAGTSANSGVPMNMSNTTANASHTTTDTDMEKHPGDPNAGTPMELSGASPAPGATGTAWGGPATVTIGDTRKRRAETEDGPQPKKRTKMSGYREDPFLFLQPDDPVWPPVKNFYGLGDDFPMNQLLYRCEQGPKRCLYFVSKAIRQIVQCNVDRVRFINMGVKTLSRSPSPIVPDCDFRLAQECMGSLSPFFTKRRVPIPKMDAVTILSQENPYFCKLTEGTQKLLEDMSPGSVMFQFSPTESETEPACNVTFCGWRGRASVRSFVPRFERQHCLRLFGEDLHKINAEVQLKKQQRLASQLQEALNSSAATAGPSTDSTVKPEDSTANQDSGNTTDTQAGTKPPAQEGQTMKQEQAAESNGDVAMPAVPSDDAAEQQVMVRIKVEKFDWFDEVYGSTT</sequence>
<feature type="compositionally biased region" description="Low complexity" evidence="12">
    <location>
        <begin position="20"/>
        <end position="30"/>
    </location>
</feature>
<comment type="similarity">
    <text evidence="2 11">Belongs to the class I-like SAM-binding methyltransferase superfamily. RsmB/NOP family.</text>
</comment>
<reference evidence="14 15" key="1">
    <citation type="journal article" date="2023" name="Sci. Data">
        <title>Genome assembly of the Korean intertidal mud-creeper Batillaria attramentaria.</title>
        <authorList>
            <person name="Patra A.K."/>
            <person name="Ho P.T."/>
            <person name="Jun S."/>
            <person name="Lee S.J."/>
            <person name="Kim Y."/>
            <person name="Won Y.J."/>
        </authorList>
    </citation>
    <scope>NUCLEOTIDE SEQUENCE [LARGE SCALE GENOMIC DNA]</scope>
    <source>
        <strain evidence="14">Wonlab-2016</strain>
    </source>
</reference>
<feature type="compositionally biased region" description="Polar residues" evidence="12">
    <location>
        <begin position="925"/>
        <end position="963"/>
    </location>
</feature>
<evidence type="ECO:0000313" key="15">
    <source>
        <dbReference type="Proteomes" id="UP001519460"/>
    </source>
</evidence>
<feature type="region of interest" description="Disordered" evidence="12">
    <location>
        <begin position="113"/>
        <end position="206"/>
    </location>
</feature>
<dbReference type="Gene3D" id="3.40.50.150">
    <property type="entry name" value="Vaccinia Virus protein VP39"/>
    <property type="match status" value="1"/>
</dbReference>
<dbReference type="Pfam" id="PF25376">
    <property type="entry name" value="Pre-PUA_NSUN2"/>
    <property type="match status" value="1"/>
</dbReference>
<evidence type="ECO:0000256" key="3">
    <source>
        <dbReference type="ARBA" id="ARBA00012629"/>
    </source>
</evidence>
<dbReference type="Pfam" id="PF01189">
    <property type="entry name" value="Methyltr_RsmB-F"/>
    <property type="match status" value="1"/>
</dbReference>
<dbReference type="PRINTS" id="PR02011">
    <property type="entry name" value="RCMTNCL1"/>
</dbReference>
<dbReference type="InterPro" id="IPR018314">
    <property type="entry name" value="RsmB/NOL1/NOP2-like_CS"/>
</dbReference>
<feature type="compositionally biased region" description="Low complexity" evidence="12">
    <location>
        <begin position="669"/>
        <end position="687"/>
    </location>
</feature>
<accession>A0ABD0M189</accession>
<evidence type="ECO:0000259" key="13">
    <source>
        <dbReference type="PROSITE" id="PS51686"/>
    </source>
</evidence>
<dbReference type="GO" id="GO:0030488">
    <property type="term" value="P:tRNA methylation"/>
    <property type="evidence" value="ECO:0007669"/>
    <property type="project" value="UniProtKB-ARBA"/>
</dbReference>
<evidence type="ECO:0000256" key="11">
    <source>
        <dbReference type="PROSITE-ProRule" id="PRU01023"/>
    </source>
</evidence>
<keyword evidence="4" id="KW-0820">tRNA-binding</keyword>
<keyword evidence="9 11" id="KW-0694">RNA-binding</keyword>
<evidence type="ECO:0000256" key="6">
    <source>
        <dbReference type="ARBA" id="ARBA00022679"/>
    </source>
</evidence>
<dbReference type="EMBL" id="JACVVK020000011">
    <property type="protein sequence ID" value="KAK7505251.1"/>
    <property type="molecule type" value="Genomic_DNA"/>
</dbReference>
<dbReference type="InterPro" id="IPR029063">
    <property type="entry name" value="SAM-dependent_MTases_sf"/>
</dbReference>
<evidence type="ECO:0000256" key="10">
    <source>
        <dbReference type="ARBA" id="ARBA00023242"/>
    </source>
</evidence>
<feature type="compositionally biased region" description="Polar residues" evidence="12">
    <location>
        <begin position="970"/>
        <end position="981"/>
    </location>
</feature>
<dbReference type="InterPro" id="IPR057286">
    <property type="entry name" value="PUA_NSUN2"/>
</dbReference>
<dbReference type="SUPFAM" id="SSF53335">
    <property type="entry name" value="S-adenosyl-L-methionine-dependent methyltransferases"/>
    <property type="match status" value="1"/>
</dbReference>
<feature type="region of interest" description="Disordered" evidence="12">
    <location>
        <begin position="1"/>
        <end position="37"/>
    </location>
</feature>
<dbReference type="InterPro" id="IPR001678">
    <property type="entry name" value="MeTrfase_RsmB-F_NOP2_dom"/>
</dbReference>
<dbReference type="Proteomes" id="UP001519460">
    <property type="component" value="Unassembled WGS sequence"/>
</dbReference>
<dbReference type="InterPro" id="IPR023270">
    <property type="entry name" value="RCMT_NCL1"/>
</dbReference>
<dbReference type="PROSITE" id="PS01153">
    <property type="entry name" value="NOL1_NOP2_SUN"/>
    <property type="match status" value="1"/>
</dbReference>
<name>A0ABD0M189_9CAEN</name>
<dbReference type="GO" id="GO:0000049">
    <property type="term" value="F:tRNA binding"/>
    <property type="evidence" value="ECO:0007669"/>
    <property type="project" value="UniProtKB-KW"/>
</dbReference>
<evidence type="ECO:0000256" key="7">
    <source>
        <dbReference type="ARBA" id="ARBA00022691"/>
    </source>
</evidence>
<keyword evidence="10" id="KW-0539">Nucleus</keyword>
<dbReference type="PROSITE" id="PS51686">
    <property type="entry name" value="SAM_MT_RSMB_NOP"/>
    <property type="match status" value="1"/>
</dbReference>
<feature type="binding site" evidence="11">
    <location>
        <position position="408"/>
    </location>
    <ligand>
        <name>S-adenosyl-L-methionine</name>
        <dbReference type="ChEBI" id="CHEBI:59789"/>
    </ligand>
</feature>
<feature type="domain" description="SAM-dependent MTase RsmB/NOP-type" evidence="13">
    <location>
        <begin position="258"/>
        <end position="596"/>
    </location>
</feature>
<dbReference type="AlphaFoldDB" id="A0ABD0M189"/>
<dbReference type="Pfam" id="PF25378">
    <property type="entry name" value="PUA_NSUN2"/>
    <property type="match status" value="1"/>
</dbReference>
<dbReference type="PRINTS" id="PR02008">
    <property type="entry name" value="RCMTFAMILY"/>
</dbReference>
<keyword evidence="5 11" id="KW-0489">Methyltransferase</keyword>
<keyword evidence="15" id="KW-1185">Reference proteome</keyword>
<dbReference type="PANTHER" id="PTHR22808">
    <property type="entry name" value="NCL1 YEAST -RELATED NOL1/NOP2/FMU SUN DOMAIN-CONTAINING"/>
    <property type="match status" value="1"/>
</dbReference>